<dbReference type="GO" id="GO:0005178">
    <property type="term" value="F:integrin binding"/>
    <property type="evidence" value="ECO:0007669"/>
    <property type="project" value="InterPro"/>
</dbReference>
<gene>
    <name evidence="14" type="primary">VCAM1</name>
</gene>
<keyword evidence="3 12" id="KW-0812">Transmembrane</keyword>
<keyword evidence="16" id="KW-1267">Proteomics identification</keyword>
<keyword evidence="4" id="KW-0732">Signal</keyword>
<dbReference type="SUPFAM" id="SSF48726">
    <property type="entry name" value="Immunoglobulin"/>
    <property type="match status" value="5"/>
</dbReference>
<evidence type="ECO:0000313" key="14">
    <source>
        <dbReference type="Ensembl" id="ENSGALP00010035157.1"/>
    </source>
</evidence>
<dbReference type="InterPro" id="IPR003598">
    <property type="entry name" value="Ig_sub2"/>
</dbReference>
<accession>A0A8V0ZUA2</accession>
<dbReference type="GO" id="GO:0098609">
    <property type="term" value="P:cell-cell adhesion"/>
    <property type="evidence" value="ECO:0007669"/>
    <property type="project" value="InterPro"/>
</dbReference>
<evidence type="ECO:0000256" key="12">
    <source>
        <dbReference type="SAM" id="Phobius"/>
    </source>
</evidence>
<evidence type="ECO:0000256" key="7">
    <source>
        <dbReference type="ARBA" id="ARBA00022989"/>
    </source>
</evidence>
<dbReference type="Pfam" id="PF05790">
    <property type="entry name" value="C2-set"/>
    <property type="match status" value="1"/>
</dbReference>
<evidence type="ECO:0000256" key="5">
    <source>
        <dbReference type="ARBA" id="ARBA00022737"/>
    </source>
</evidence>
<dbReference type="InterPro" id="IPR013783">
    <property type="entry name" value="Ig-like_fold"/>
</dbReference>
<dbReference type="Pfam" id="PF13927">
    <property type="entry name" value="Ig_3"/>
    <property type="match status" value="2"/>
</dbReference>
<dbReference type="CDD" id="cd00096">
    <property type="entry name" value="Ig"/>
    <property type="match status" value="1"/>
</dbReference>
<dbReference type="InterPro" id="IPR013151">
    <property type="entry name" value="Immunoglobulin_dom"/>
</dbReference>
<keyword evidence="6" id="KW-0130">Cell adhesion</keyword>
<dbReference type="Proteomes" id="UP000000539">
    <property type="component" value="Chromosome 8"/>
</dbReference>
<dbReference type="InterPro" id="IPR003989">
    <property type="entry name" value="VCAM-1"/>
</dbReference>
<keyword evidence="8 12" id="KW-0472">Membrane</keyword>
<dbReference type="AlphaFoldDB" id="A0A8V0ZUA2"/>
<evidence type="ECO:0000256" key="11">
    <source>
        <dbReference type="ARBA" id="ARBA00023319"/>
    </source>
</evidence>
<keyword evidence="7 12" id="KW-1133">Transmembrane helix</keyword>
<dbReference type="GO" id="GO:0005886">
    <property type="term" value="C:plasma membrane"/>
    <property type="evidence" value="ECO:0007669"/>
    <property type="project" value="UniProtKB-SubCell"/>
</dbReference>
<keyword evidence="15" id="KW-1185">Reference proteome</keyword>
<organism evidence="14 15">
    <name type="scientific">Gallus gallus</name>
    <name type="common">Chicken</name>
    <dbReference type="NCBI Taxonomy" id="9031"/>
    <lineage>
        <taxon>Eukaryota</taxon>
        <taxon>Metazoa</taxon>
        <taxon>Chordata</taxon>
        <taxon>Craniata</taxon>
        <taxon>Vertebrata</taxon>
        <taxon>Euteleostomi</taxon>
        <taxon>Archelosauria</taxon>
        <taxon>Archosauria</taxon>
        <taxon>Dinosauria</taxon>
        <taxon>Saurischia</taxon>
        <taxon>Theropoda</taxon>
        <taxon>Coelurosauria</taxon>
        <taxon>Aves</taxon>
        <taxon>Neognathae</taxon>
        <taxon>Galloanserae</taxon>
        <taxon>Galliformes</taxon>
        <taxon>Phasianidae</taxon>
        <taxon>Phasianinae</taxon>
        <taxon>Gallus</taxon>
    </lineage>
</organism>
<dbReference type="Gene3D" id="2.60.40.10">
    <property type="entry name" value="Immunoglobulins"/>
    <property type="match status" value="5"/>
</dbReference>
<evidence type="ECO:0000256" key="3">
    <source>
        <dbReference type="ARBA" id="ARBA00022692"/>
    </source>
</evidence>
<feature type="domain" description="Ig-like" evidence="13">
    <location>
        <begin position="7"/>
        <end position="114"/>
    </location>
</feature>
<dbReference type="PANTHER" id="PTHR13771:SF14">
    <property type="entry name" value="VASCULAR CELL ADHESION PROTEIN 1"/>
    <property type="match status" value="1"/>
</dbReference>
<dbReference type="InterPro" id="IPR008424">
    <property type="entry name" value="Ig_C2-set"/>
</dbReference>
<dbReference type="PRINTS" id="PR01472">
    <property type="entry name" value="ICAMVCAM1"/>
</dbReference>
<reference evidence="14" key="3">
    <citation type="submission" date="2025-09" db="UniProtKB">
        <authorList>
            <consortium name="Ensembl"/>
        </authorList>
    </citation>
    <scope>IDENTIFICATION</scope>
    <source>
        <strain evidence="14">broiler</strain>
    </source>
</reference>
<evidence type="ECO:0000256" key="6">
    <source>
        <dbReference type="ARBA" id="ARBA00022889"/>
    </source>
</evidence>
<keyword evidence="10" id="KW-0325">Glycoprotein</keyword>
<reference evidence="14" key="1">
    <citation type="submission" date="2020-11" db="EMBL/GenBank/DDBJ databases">
        <title>Gallus gallus (Chicken) genome, bGalGal1, GRCg7b, maternal haplotype autosomes + Z &amp; W.</title>
        <authorList>
            <person name="Warren W."/>
            <person name="Formenti G."/>
            <person name="Fedrigo O."/>
            <person name="Haase B."/>
            <person name="Mountcastle J."/>
            <person name="Balacco J."/>
            <person name="Tracey A."/>
            <person name="Schneider V."/>
            <person name="Okimoto R."/>
            <person name="Cheng H."/>
            <person name="Hawken R."/>
            <person name="Howe K."/>
            <person name="Jarvis E.D."/>
        </authorList>
    </citation>
    <scope>NUCLEOTIDE SEQUENCE [LARGE SCALE GENOMIC DNA]</scope>
    <source>
        <strain evidence="14">Broiler</strain>
    </source>
</reference>
<evidence type="ECO:0000256" key="8">
    <source>
        <dbReference type="ARBA" id="ARBA00023136"/>
    </source>
</evidence>
<comment type="subcellular location">
    <subcellularLocation>
        <location evidence="1">Cell membrane</location>
        <topology evidence="1">Single-pass type I membrane protein</topology>
    </subcellularLocation>
</comment>
<dbReference type="GeneTree" id="ENSGT00940000167207"/>
<dbReference type="Pfam" id="PF00047">
    <property type="entry name" value="ig"/>
    <property type="match status" value="1"/>
</dbReference>
<feature type="domain" description="Ig-like" evidence="13">
    <location>
        <begin position="225"/>
        <end position="309"/>
    </location>
</feature>
<feature type="domain" description="Ig-like" evidence="13">
    <location>
        <begin position="316"/>
        <end position="402"/>
    </location>
</feature>
<evidence type="ECO:0000256" key="10">
    <source>
        <dbReference type="ARBA" id="ARBA00023180"/>
    </source>
</evidence>
<proteinExistence type="evidence at protein level"/>
<keyword evidence="11" id="KW-0393">Immunoglobulin domain</keyword>
<dbReference type="Pfam" id="PF07679">
    <property type="entry name" value="I-set"/>
    <property type="match status" value="1"/>
</dbReference>
<dbReference type="PROSITE" id="PS50835">
    <property type="entry name" value="IG_LIKE"/>
    <property type="match status" value="4"/>
</dbReference>
<evidence type="ECO:0000256" key="1">
    <source>
        <dbReference type="ARBA" id="ARBA00004251"/>
    </source>
</evidence>
<dbReference type="PRINTS" id="PR01474">
    <property type="entry name" value="VCAM1"/>
</dbReference>
<sequence length="544" mass="60126">MPSEQYPKTEIQPFVKNLAEAACEVKAFEMEITPADRVVERIGATLILTCNTTGCALPKFSWRTQMDYPLGGKVYNNKTHSTLTMNPVSAENYNDYLCTVICNKEKKEKSVKVELYSFPSDPIIETSASLVVGETATVICKIHDVFPSDHLELLLKKDEQILHRKTFEGDVSTKTETKTVAYSFNLTTEDNGKEIVCVARLQIAGMDFEPKERLTSLKLNANFGPQNTSINASPGNSLMEGHFLKLTCMTDSNPPAQVFWRKHLAKETIQHFIENSVLSIPHAHFTDSGQYICEVVNPVTNKTEKATTNIVIQAPPKNASLMVFPSSSVKEGESVTISCSATGVPAVQIILEKKIGDVVTTLKTEDGKYTIDKVQPEDAGKYECTFTNKFGNHSLDVELDVKVPPQNITVLVYPSENVKEGENVTIMCSTYSNPPSQMILKKVNQDEEIILPAVNGTFTLYNVTKNDTGRYLLDVFNEVGNNIKVIEIAVVGKLEKPDQIMPLMIALSCVTAIAIPVVAILIYVSRKAKINGSYSLVKALRLKV</sequence>
<dbReference type="FunCoup" id="A0A8V0ZUA2">
    <property type="interactions" value="87"/>
</dbReference>
<dbReference type="PANTHER" id="PTHR13771">
    <property type="entry name" value="INTERCELLULAR ADHESION MOLECULE"/>
    <property type="match status" value="1"/>
</dbReference>
<feature type="domain" description="Ig-like" evidence="13">
    <location>
        <begin position="405"/>
        <end position="489"/>
    </location>
</feature>
<dbReference type="InterPro" id="IPR047012">
    <property type="entry name" value="ICAM_VCAM"/>
</dbReference>
<keyword evidence="5" id="KW-0677">Repeat</keyword>
<evidence type="ECO:0000259" key="13">
    <source>
        <dbReference type="PROSITE" id="PS50835"/>
    </source>
</evidence>
<dbReference type="PIRSF" id="PIRSF000615">
    <property type="entry name" value="TyrPK_CSF1-R"/>
    <property type="match status" value="1"/>
</dbReference>
<evidence type="ECO:0000256" key="2">
    <source>
        <dbReference type="ARBA" id="ARBA00022475"/>
    </source>
</evidence>
<dbReference type="SMART" id="SM00409">
    <property type="entry name" value="IG"/>
    <property type="match status" value="4"/>
</dbReference>
<evidence type="ECO:0000313" key="15">
    <source>
        <dbReference type="Proteomes" id="UP000000539"/>
    </source>
</evidence>
<protein>
    <submittedName>
        <fullName evidence="14">Vascular cell adhesion molecule 1</fullName>
    </submittedName>
</protein>
<evidence type="ECO:0000256" key="4">
    <source>
        <dbReference type="ARBA" id="ARBA00022729"/>
    </source>
</evidence>
<keyword evidence="9" id="KW-1015">Disulfide bond</keyword>
<dbReference type="FunFam" id="2.60.40.10:FF:000625">
    <property type="entry name" value="Vascular cell adhesion molecule 1"/>
    <property type="match status" value="1"/>
</dbReference>
<dbReference type="InterPro" id="IPR003987">
    <property type="entry name" value="ICAM_VCAM_N"/>
</dbReference>
<feature type="transmembrane region" description="Helical" evidence="12">
    <location>
        <begin position="500"/>
        <end position="524"/>
    </location>
</feature>
<dbReference type="OrthoDB" id="10045578at2759"/>
<evidence type="ECO:0007829" key="16">
    <source>
        <dbReference type="PeptideAtlas" id="A0A8V0ZUA2"/>
    </source>
</evidence>
<dbReference type="InterPro" id="IPR007110">
    <property type="entry name" value="Ig-like_dom"/>
</dbReference>
<dbReference type="SMART" id="SM00408">
    <property type="entry name" value="IGc2"/>
    <property type="match status" value="4"/>
</dbReference>
<dbReference type="InterPro" id="IPR003599">
    <property type="entry name" value="Ig_sub"/>
</dbReference>
<dbReference type="InterPro" id="IPR013098">
    <property type="entry name" value="Ig_I-set"/>
</dbReference>
<evidence type="ECO:0000256" key="9">
    <source>
        <dbReference type="ARBA" id="ARBA00023157"/>
    </source>
</evidence>
<dbReference type="InterPro" id="IPR036179">
    <property type="entry name" value="Ig-like_dom_sf"/>
</dbReference>
<keyword evidence="2" id="KW-1003">Cell membrane</keyword>
<name>A0A8V0ZUA2_CHICK</name>
<dbReference type="Ensembl" id="ENSGALT00010057959.1">
    <property type="protein sequence ID" value="ENSGALP00010035157.1"/>
    <property type="gene ID" value="ENSGALG00010023767.1"/>
</dbReference>
<reference evidence="14" key="2">
    <citation type="submission" date="2025-08" db="UniProtKB">
        <authorList>
            <consortium name="Ensembl"/>
        </authorList>
    </citation>
    <scope>IDENTIFICATION</scope>
    <source>
        <strain evidence="14">broiler</strain>
    </source>
</reference>